<sequence length="258" mass="28297">LLKRKDIEIHIYDHHPGTDNDIKGDLEVHRMSGANVTLLIEIISQKEIDISADEATIMCLGIYEDTGSFMFPSTTAKDFKAAAFLLSKGANLNVVSDLIARELSPEQVSLLNDLIQSATRYNVNGIEVVVASVTTEKYMPDFAFLVQKMLKMENLDALFAIARMENKIYVVARSRINDVDAGTIVTPMGGGGHAYAASASIKGKTLAQVENNLVELLYSKIQAQRQAKNLMSSPAITVRTDVSCKNANDLLTRYNINA</sequence>
<dbReference type="GO" id="GO:0000166">
    <property type="term" value="F:nucleotide binding"/>
    <property type="evidence" value="ECO:0007669"/>
    <property type="project" value="UniProtKB-KW"/>
</dbReference>
<reference evidence="9" key="1">
    <citation type="journal article" date="2014" name="Front. Microbiol.">
        <title>High frequency of phylogenetically diverse reductive dehalogenase-homologous genes in deep subseafloor sedimentary metagenomes.</title>
        <authorList>
            <person name="Kawai M."/>
            <person name="Futagami T."/>
            <person name="Toyoda A."/>
            <person name="Takaki Y."/>
            <person name="Nishi S."/>
            <person name="Hori S."/>
            <person name="Arai W."/>
            <person name="Tsubouchi T."/>
            <person name="Morono Y."/>
            <person name="Uchiyama I."/>
            <person name="Ito T."/>
            <person name="Fujiyama A."/>
            <person name="Inagaki F."/>
            <person name="Takami H."/>
        </authorList>
    </citation>
    <scope>NUCLEOTIDE SEQUENCE</scope>
    <source>
        <strain evidence="9">Expedition CK06-06</strain>
    </source>
</reference>
<dbReference type="Gene3D" id="3.90.1640.10">
    <property type="entry name" value="inorganic pyrophosphatase (n-terminal core)"/>
    <property type="match status" value="1"/>
</dbReference>
<keyword evidence="3" id="KW-0548">Nucleotidyltransferase</keyword>
<evidence type="ECO:0000256" key="4">
    <source>
        <dbReference type="ARBA" id="ARBA00022723"/>
    </source>
</evidence>
<dbReference type="EMBL" id="BARS01035620">
    <property type="protein sequence ID" value="GAG20604.1"/>
    <property type="molecule type" value="Genomic_DNA"/>
</dbReference>
<comment type="cofactor">
    <cofactor evidence="1">
        <name>Mg(2+)</name>
        <dbReference type="ChEBI" id="CHEBI:18420"/>
    </cofactor>
</comment>
<dbReference type="Pfam" id="PF02272">
    <property type="entry name" value="DHHA1"/>
    <property type="match status" value="1"/>
</dbReference>
<evidence type="ECO:0000256" key="6">
    <source>
        <dbReference type="ARBA" id="ARBA00022842"/>
    </source>
</evidence>
<protein>
    <recommendedName>
        <fullName evidence="8">DHHA1 domain-containing protein</fullName>
    </recommendedName>
</protein>
<feature type="domain" description="DHHA1" evidence="8">
    <location>
        <begin position="128"/>
        <end position="217"/>
    </location>
</feature>
<dbReference type="InterPro" id="IPR052390">
    <property type="entry name" value="tRNA_nt/polyA_polymerase"/>
</dbReference>
<organism evidence="9">
    <name type="scientific">marine sediment metagenome</name>
    <dbReference type="NCBI Taxonomy" id="412755"/>
    <lineage>
        <taxon>unclassified sequences</taxon>
        <taxon>metagenomes</taxon>
        <taxon>ecological metagenomes</taxon>
    </lineage>
</organism>
<dbReference type="SUPFAM" id="SSF64182">
    <property type="entry name" value="DHH phosphoesterases"/>
    <property type="match status" value="1"/>
</dbReference>
<accession>X0VQF5</accession>
<evidence type="ECO:0000256" key="5">
    <source>
        <dbReference type="ARBA" id="ARBA00022741"/>
    </source>
</evidence>
<keyword evidence="6" id="KW-0460">Magnesium</keyword>
<evidence type="ECO:0000256" key="3">
    <source>
        <dbReference type="ARBA" id="ARBA00022695"/>
    </source>
</evidence>
<dbReference type="InterPro" id="IPR003156">
    <property type="entry name" value="DHHA1_dom"/>
</dbReference>
<evidence type="ECO:0000313" key="9">
    <source>
        <dbReference type="EMBL" id="GAG20604.1"/>
    </source>
</evidence>
<dbReference type="PANTHER" id="PTHR47788">
    <property type="entry name" value="POLYA POLYMERASE"/>
    <property type="match status" value="1"/>
</dbReference>
<feature type="non-terminal residue" evidence="9">
    <location>
        <position position="1"/>
    </location>
</feature>
<evidence type="ECO:0000256" key="7">
    <source>
        <dbReference type="ARBA" id="ARBA00022884"/>
    </source>
</evidence>
<dbReference type="Gene3D" id="3.10.310.30">
    <property type="match status" value="1"/>
</dbReference>
<dbReference type="GO" id="GO:0008033">
    <property type="term" value="P:tRNA processing"/>
    <property type="evidence" value="ECO:0007669"/>
    <property type="project" value="UniProtKB-KW"/>
</dbReference>
<comment type="caution">
    <text evidence="9">The sequence shown here is derived from an EMBL/GenBank/DDBJ whole genome shotgun (WGS) entry which is preliminary data.</text>
</comment>
<evidence type="ECO:0000259" key="8">
    <source>
        <dbReference type="Pfam" id="PF02272"/>
    </source>
</evidence>
<dbReference type="GO" id="GO:0003723">
    <property type="term" value="F:RNA binding"/>
    <property type="evidence" value="ECO:0007669"/>
    <property type="project" value="UniProtKB-KW"/>
</dbReference>
<evidence type="ECO:0000256" key="1">
    <source>
        <dbReference type="ARBA" id="ARBA00001946"/>
    </source>
</evidence>
<feature type="non-terminal residue" evidence="9">
    <location>
        <position position="258"/>
    </location>
</feature>
<keyword evidence="5" id="KW-0547">Nucleotide-binding</keyword>
<keyword evidence="2" id="KW-0819">tRNA processing</keyword>
<name>X0VQF5_9ZZZZ</name>
<gene>
    <name evidence="9" type="ORF">S01H1_54861</name>
</gene>
<keyword evidence="4" id="KW-0479">Metal-binding</keyword>
<dbReference type="GO" id="GO:0046872">
    <property type="term" value="F:metal ion binding"/>
    <property type="evidence" value="ECO:0007669"/>
    <property type="project" value="UniProtKB-KW"/>
</dbReference>
<dbReference type="InterPro" id="IPR038763">
    <property type="entry name" value="DHH_sf"/>
</dbReference>
<proteinExistence type="predicted"/>
<dbReference type="PANTHER" id="PTHR47788:SF1">
    <property type="entry name" value="A-ADDING TRNA NUCLEOTIDYLTRANSFERASE"/>
    <property type="match status" value="1"/>
</dbReference>
<keyword evidence="3" id="KW-0808">Transferase</keyword>
<evidence type="ECO:0000256" key="2">
    <source>
        <dbReference type="ARBA" id="ARBA00022694"/>
    </source>
</evidence>
<dbReference type="AlphaFoldDB" id="X0VQF5"/>
<dbReference type="GO" id="GO:0016779">
    <property type="term" value="F:nucleotidyltransferase activity"/>
    <property type="evidence" value="ECO:0007669"/>
    <property type="project" value="UniProtKB-KW"/>
</dbReference>
<keyword evidence="7" id="KW-0694">RNA-binding</keyword>